<keyword evidence="1" id="KW-1133">Transmembrane helix</keyword>
<keyword evidence="1" id="KW-0812">Transmembrane</keyword>
<gene>
    <name evidence="2" type="ORF">ABZ931_38555</name>
</gene>
<keyword evidence="1" id="KW-0472">Membrane</keyword>
<sequence>MPLWPLAPVVVIISLTYAVSRSAPMDLLITAGIVAAALGYEVLYLRRRRSTRFVVDARADR</sequence>
<evidence type="ECO:0000313" key="2">
    <source>
        <dbReference type="EMBL" id="MEU6806831.1"/>
    </source>
</evidence>
<dbReference type="Proteomes" id="UP001551189">
    <property type="component" value="Unassembled WGS sequence"/>
</dbReference>
<feature type="transmembrane region" description="Helical" evidence="1">
    <location>
        <begin position="28"/>
        <end position="45"/>
    </location>
</feature>
<reference evidence="2 3" key="1">
    <citation type="submission" date="2024-06" db="EMBL/GenBank/DDBJ databases">
        <title>The Natural Products Discovery Center: Release of the First 8490 Sequenced Strains for Exploring Actinobacteria Biosynthetic Diversity.</title>
        <authorList>
            <person name="Kalkreuter E."/>
            <person name="Kautsar S.A."/>
            <person name="Yang D."/>
            <person name="Bader C.D."/>
            <person name="Teijaro C.N."/>
            <person name="Fluegel L."/>
            <person name="Davis C.M."/>
            <person name="Simpson J.R."/>
            <person name="Lauterbach L."/>
            <person name="Steele A.D."/>
            <person name="Gui C."/>
            <person name="Meng S."/>
            <person name="Li G."/>
            <person name="Viehrig K."/>
            <person name="Ye F."/>
            <person name="Su P."/>
            <person name="Kiefer A.F."/>
            <person name="Nichols A."/>
            <person name="Cepeda A.J."/>
            <person name="Yan W."/>
            <person name="Fan B."/>
            <person name="Jiang Y."/>
            <person name="Adhikari A."/>
            <person name="Zheng C.-J."/>
            <person name="Schuster L."/>
            <person name="Cowan T.M."/>
            <person name="Smanski M.J."/>
            <person name="Chevrette M.G."/>
            <person name="De Carvalho L.P.S."/>
            <person name="Shen B."/>
        </authorList>
    </citation>
    <scope>NUCLEOTIDE SEQUENCE [LARGE SCALE GENOMIC DNA]</scope>
    <source>
        <strain evidence="2 3">NPDC046851</strain>
    </source>
</reference>
<proteinExistence type="predicted"/>
<dbReference type="EMBL" id="JBEYXT010000382">
    <property type="protein sequence ID" value="MEU6806831.1"/>
    <property type="molecule type" value="Genomic_DNA"/>
</dbReference>
<evidence type="ECO:0000313" key="3">
    <source>
        <dbReference type="Proteomes" id="UP001551189"/>
    </source>
</evidence>
<evidence type="ECO:0000256" key="1">
    <source>
        <dbReference type="SAM" id="Phobius"/>
    </source>
</evidence>
<keyword evidence="3" id="KW-1185">Reference proteome</keyword>
<accession>A0ABV3BBN6</accession>
<comment type="caution">
    <text evidence="2">The sequence shown here is derived from an EMBL/GenBank/DDBJ whole genome shotgun (WGS) entry which is preliminary data.</text>
</comment>
<protein>
    <recommendedName>
        <fullName evidence="4">Amino acid permease</fullName>
    </recommendedName>
</protein>
<organism evidence="2 3">
    <name type="scientific">Streptomyces neyagawaensis</name>
    <dbReference type="NCBI Taxonomy" id="42238"/>
    <lineage>
        <taxon>Bacteria</taxon>
        <taxon>Bacillati</taxon>
        <taxon>Actinomycetota</taxon>
        <taxon>Actinomycetes</taxon>
        <taxon>Kitasatosporales</taxon>
        <taxon>Streptomycetaceae</taxon>
        <taxon>Streptomyces</taxon>
    </lineage>
</organism>
<evidence type="ECO:0008006" key="4">
    <source>
        <dbReference type="Google" id="ProtNLM"/>
    </source>
</evidence>
<name>A0ABV3BBN6_9ACTN</name>
<dbReference type="RefSeq" id="WP_359702728.1">
    <property type="nucleotide sequence ID" value="NZ_JBEYXT010000382.1"/>
</dbReference>